<evidence type="ECO:0000313" key="3">
    <source>
        <dbReference type="EMBL" id="MCC4308184.1"/>
    </source>
</evidence>
<name>A0A9Q3UMH9_9GAMM</name>
<dbReference type="EMBL" id="JAJGNA010000005">
    <property type="protein sequence ID" value="MCC4308184.1"/>
    <property type="molecule type" value="Genomic_DNA"/>
</dbReference>
<dbReference type="RefSeq" id="WP_228233467.1">
    <property type="nucleotide sequence ID" value="NZ_JAJGNA010000005.1"/>
</dbReference>
<dbReference type="CDD" id="cd19094">
    <property type="entry name" value="AKR_Tas-like"/>
    <property type="match status" value="1"/>
</dbReference>
<proteinExistence type="predicted"/>
<dbReference type="InterPro" id="IPR050523">
    <property type="entry name" value="AKR_Detox_Biosynth"/>
</dbReference>
<organism evidence="3 4">
    <name type="scientific">Alloalcanivorax marinus</name>
    <dbReference type="NCBI Taxonomy" id="1177169"/>
    <lineage>
        <taxon>Bacteria</taxon>
        <taxon>Pseudomonadati</taxon>
        <taxon>Pseudomonadota</taxon>
        <taxon>Gammaproteobacteria</taxon>
        <taxon>Oceanospirillales</taxon>
        <taxon>Alcanivoracaceae</taxon>
        <taxon>Alloalcanivorax</taxon>
    </lineage>
</organism>
<dbReference type="Proteomes" id="UP001108027">
    <property type="component" value="Unassembled WGS sequence"/>
</dbReference>
<dbReference type="PANTHER" id="PTHR43364:SF4">
    <property type="entry name" value="NAD(P)-LINKED OXIDOREDUCTASE SUPERFAMILY PROTEIN"/>
    <property type="match status" value="1"/>
</dbReference>
<dbReference type="InterPro" id="IPR023210">
    <property type="entry name" value="NADP_OxRdtase_dom"/>
</dbReference>
<keyword evidence="4" id="KW-1185">Reference proteome</keyword>
<feature type="domain" description="NADP-dependent oxidoreductase" evidence="2">
    <location>
        <begin position="16"/>
        <end position="334"/>
    </location>
</feature>
<dbReference type="Pfam" id="PF00248">
    <property type="entry name" value="Aldo_ket_red"/>
    <property type="match status" value="1"/>
</dbReference>
<dbReference type="GO" id="GO:0016491">
    <property type="term" value="F:oxidoreductase activity"/>
    <property type="evidence" value="ECO:0007669"/>
    <property type="project" value="UniProtKB-KW"/>
</dbReference>
<accession>A0A9Q3UMH9</accession>
<dbReference type="PANTHER" id="PTHR43364">
    <property type="entry name" value="NADH-SPECIFIC METHYLGLYOXAL REDUCTASE-RELATED"/>
    <property type="match status" value="1"/>
</dbReference>
<dbReference type="AlphaFoldDB" id="A0A9Q3UMH9"/>
<reference evidence="3" key="1">
    <citation type="submission" date="2021-10" db="EMBL/GenBank/DDBJ databases">
        <title>The diversity and Nitrogen Metabolism of Culturable Nitrate-Utilizing Bacteria Within the Oxygen Minimum Zone of the Changjiang (Yangtze River)Estuary.</title>
        <authorList>
            <person name="Zhang D."/>
            <person name="Zheng J."/>
            <person name="Liu S."/>
            <person name="He W."/>
        </authorList>
    </citation>
    <scope>NUCLEOTIDE SEQUENCE</scope>
    <source>
        <strain evidence="3">FXH-223</strain>
    </source>
</reference>
<evidence type="ECO:0000256" key="1">
    <source>
        <dbReference type="ARBA" id="ARBA00023002"/>
    </source>
</evidence>
<gene>
    <name evidence="3" type="ORF">LL252_06330</name>
</gene>
<dbReference type="Gene3D" id="3.20.20.100">
    <property type="entry name" value="NADP-dependent oxidoreductase domain"/>
    <property type="match status" value="1"/>
</dbReference>
<dbReference type="SUPFAM" id="SSF51430">
    <property type="entry name" value="NAD(P)-linked oxidoreductase"/>
    <property type="match status" value="1"/>
</dbReference>
<keyword evidence="1" id="KW-0560">Oxidoreductase</keyword>
<protein>
    <submittedName>
        <fullName evidence="3">Aldo/keto reductase</fullName>
    </submittedName>
</protein>
<sequence length="345" mass="38386">MEYRPLGGTDLKVSSLCLGTMTWGNQNTAEEGFAQMELALARGINFFDTAEMYAVPASPETSFRTEEIIGEWFARTGNRDKVVLATKAAGPGEYVKHIRGGPRFTADSLRDAVEGSLKRLRTDVIDLYQLHWPERPTNFFGRLNYKHKEAPEAVPIADTVAGLKALVDAGKIRHWGLSNETPWGTMTFLREAEKIGLAPPVSIQNPYSLLNRSFEVGLAEVAHRENVGLLAYSPLAFGMLTGKYRNGQWPADARLTRFKQFARYNGEQAVAATEAYCRLAEERGISPTQLALQFVTTRPFVTSNIIGATNLNQLRENLDSVDLPWDKDLEEALEAIHTRFPIPAP</sequence>
<dbReference type="InterPro" id="IPR036812">
    <property type="entry name" value="NAD(P)_OxRdtase_dom_sf"/>
</dbReference>
<comment type="caution">
    <text evidence="3">The sequence shown here is derived from an EMBL/GenBank/DDBJ whole genome shotgun (WGS) entry which is preliminary data.</text>
</comment>
<evidence type="ECO:0000259" key="2">
    <source>
        <dbReference type="Pfam" id="PF00248"/>
    </source>
</evidence>
<evidence type="ECO:0000313" key="4">
    <source>
        <dbReference type="Proteomes" id="UP001108027"/>
    </source>
</evidence>